<protein>
    <recommendedName>
        <fullName evidence="8">tRNA(Ile)-lysidine synthase</fullName>
        <ecNumber evidence="8">6.3.4.19</ecNumber>
    </recommendedName>
    <alternativeName>
        <fullName evidence="8">tRNA(Ile)-2-lysyl-cytidine synthase</fullName>
    </alternativeName>
    <alternativeName>
        <fullName evidence="8">tRNA(Ile)-lysidine synthetase</fullName>
    </alternativeName>
</protein>
<evidence type="ECO:0000256" key="2">
    <source>
        <dbReference type="ARBA" id="ARBA00022490"/>
    </source>
</evidence>
<dbReference type="PANTHER" id="PTHR43033:SF1">
    <property type="entry name" value="TRNA(ILE)-LYSIDINE SYNTHASE-RELATED"/>
    <property type="match status" value="1"/>
</dbReference>
<comment type="catalytic activity">
    <reaction evidence="7 8">
        <text>cytidine(34) in tRNA(Ile2) + L-lysine + ATP = lysidine(34) in tRNA(Ile2) + AMP + diphosphate + H(+)</text>
        <dbReference type="Rhea" id="RHEA:43744"/>
        <dbReference type="Rhea" id="RHEA-COMP:10625"/>
        <dbReference type="Rhea" id="RHEA-COMP:10670"/>
        <dbReference type="ChEBI" id="CHEBI:15378"/>
        <dbReference type="ChEBI" id="CHEBI:30616"/>
        <dbReference type="ChEBI" id="CHEBI:32551"/>
        <dbReference type="ChEBI" id="CHEBI:33019"/>
        <dbReference type="ChEBI" id="CHEBI:82748"/>
        <dbReference type="ChEBI" id="CHEBI:83665"/>
        <dbReference type="ChEBI" id="CHEBI:456215"/>
        <dbReference type="EC" id="6.3.4.19"/>
    </reaction>
</comment>
<comment type="function">
    <text evidence="8">Ligates lysine onto the cytidine present at position 34 of the AUA codon-specific tRNA(Ile) that contains the anticodon CAU, in an ATP-dependent manner. Cytidine is converted to lysidine, thus changing the amino acid specificity of the tRNA from methionine to isoleucine.</text>
</comment>
<comment type="subcellular location">
    <subcellularLocation>
        <location evidence="1 8">Cytoplasm</location>
    </subcellularLocation>
</comment>
<dbReference type="SUPFAM" id="SSF52402">
    <property type="entry name" value="Adenine nucleotide alpha hydrolases-like"/>
    <property type="match status" value="1"/>
</dbReference>
<gene>
    <name evidence="8 10" type="primary">tilS</name>
    <name evidence="10" type="ORF">FO454_04475</name>
</gene>
<dbReference type="SMART" id="SM00977">
    <property type="entry name" value="TilS_C"/>
    <property type="match status" value="1"/>
</dbReference>
<evidence type="ECO:0000256" key="6">
    <source>
        <dbReference type="ARBA" id="ARBA00022840"/>
    </source>
</evidence>
<dbReference type="SUPFAM" id="SSF56037">
    <property type="entry name" value="PheT/TilS domain"/>
    <property type="match status" value="1"/>
</dbReference>
<keyword evidence="4 8" id="KW-0819">tRNA processing</keyword>
<dbReference type="CDD" id="cd01992">
    <property type="entry name" value="TilS_N"/>
    <property type="match status" value="1"/>
</dbReference>
<sequence>MKVDTSGWTVEDHIVLAVSTGVDSMCLLYALTHLYRDTYRKLTCLHVNHGLREESIEEERFFQTYCEQHQLSYDIKHLDLSHLVASGKSIQNDSRQMRYQWFDYKMHELNADVLLTAHHLDDQLETIFYRLFSGRATRSRLGMSYLTAREQYKICRPLLQSHKQDIRYFQQVHHVPFYEDCSNHINKYVRNDIRNRLIPEINDNEQLDVEQLLKLKAWHDAQMEQLENKTSRFIQDYVNMNHNHTMITCPRTRFNCLPYYDKVMLMDCLLQYTDIPAPYSERTYYEWFHQIANDKAQFEIGLTEQWHIKIAYDKFIIMAKYQQQTSVEPIKIYHHGHYHFGNSHIIVDEQMPADVFPLTIRTRKNGDIFCLNGQTAHKKVSRLMIDHKVDMNERNIMPIVVDAEQHIIAVGQLYISRTHQDYLTINNGDE</sequence>
<reference evidence="10 11" key="1">
    <citation type="submission" date="2019-07" db="EMBL/GenBank/DDBJ databases">
        <title>Comparative genome analysis of staphylococcus lugdunensis shows clonal complex-dependent diversity of the putative virulence factor, ess/type vii locus.</title>
        <authorList>
            <person name="Lebeurre J."/>
            <person name="Dahyot S."/>
            <person name="Diene S."/>
            <person name="Paulay A."/>
            <person name="Aubourg M."/>
            <person name="Argemi X."/>
            <person name="Giard J.-C."/>
            <person name="Tournier I."/>
            <person name="Francois P."/>
            <person name="Pestel-Caron M."/>
        </authorList>
    </citation>
    <scope>NUCLEOTIDE SEQUENCE [LARGE SCALE GENOMIC DNA]</scope>
    <source>
        <strain evidence="10 11">SL13</strain>
    </source>
</reference>
<proteinExistence type="inferred from homology"/>
<evidence type="ECO:0000256" key="5">
    <source>
        <dbReference type="ARBA" id="ARBA00022741"/>
    </source>
</evidence>
<dbReference type="NCBIfam" id="TIGR02432">
    <property type="entry name" value="lysidine_TilS_N"/>
    <property type="match status" value="1"/>
</dbReference>
<evidence type="ECO:0000259" key="9">
    <source>
        <dbReference type="SMART" id="SM00977"/>
    </source>
</evidence>
<dbReference type="RefSeq" id="WP_002479494.1">
    <property type="nucleotide sequence ID" value="NZ_CP020735.1"/>
</dbReference>
<dbReference type="InterPro" id="IPR012094">
    <property type="entry name" value="tRNA_Ile_lys_synt"/>
</dbReference>
<dbReference type="HAMAP" id="MF_01161">
    <property type="entry name" value="tRNA_Ile_lys_synt"/>
    <property type="match status" value="1"/>
</dbReference>
<dbReference type="Proteomes" id="UP000325462">
    <property type="component" value="Chromosome"/>
</dbReference>
<dbReference type="Pfam" id="PF01171">
    <property type="entry name" value="ATP_bind_3"/>
    <property type="match status" value="1"/>
</dbReference>
<dbReference type="InterPro" id="IPR014729">
    <property type="entry name" value="Rossmann-like_a/b/a_fold"/>
</dbReference>
<keyword evidence="2 8" id="KW-0963">Cytoplasm</keyword>
<evidence type="ECO:0000256" key="3">
    <source>
        <dbReference type="ARBA" id="ARBA00022598"/>
    </source>
</evidence>
<dbReference type="InterPro" id="IPR011063">
    <property type="entry name" value="TilS/TtcA_N"/>
</dbReference>
<accession>A0ABX6BUH1</accession>
<keyword evidence="3 8" id="KW-0436">Ligase</keyword>
<keyword evidence="5" id="KW-0547">Nucleotide-binding</keyword>
<evidence type="ECO:0000256" key="4">
    <source>
        <dbReference type="ARBA" id="ARBA00022694"/>
    </source>
</evidence>
<name>A0ABX6BUH1_STALU</name>
<dbReference type="EC" id="6.3.4.19" evidence="8"/>
<dbReference type="InterPro" id="IPR012796">
    <property type="entry name" value="Lysidine-tRNA-synth_C"/>
</dbReference>
<evidence type="ECO:0000256" key="7">
    <source>
        <dbReference type="ARBA" id="ARBA00048539"/>
    </source>
</evidence>
<dbReference type="Pfam" id="PF11734">
    <property type="entry name" value="TilS_C"/>
    <property type="match status" value="1"/>
</dbReference>
<dbReference type="PANTHER" id="PTHR43033">
    <property type="entry name" value="TRNA(ILE)-LYSIDINE SYNTHASE-RELATED"/>
    <property type="match status" value="1"/>
</dbReference>
<dbReference type="NCBIfam" id="TIGR02433">
    <property type="entry name" value="lysidine_TilS_C"/>
    <property type="match status" value="1"/>
</dbReference>
<dbReference type="Gene3D" id="3.40.50.620">
    <property type="entry name" value="HUPs"/>
    <property type="match status" value="1"/>
</dbReference>
<dbReference type="InterPro" id="IPR012795">
    <property type="entry name" value="tRNA_Ile_lys_synt_N"/>
</dbReference>
<dbReference type="EMBL" id="CP041722">
    <property type="protein sequence ID" value="QEX38219.1"/>
    <property type="molecule type" value="Genomic_DNA"/>
</dbReference>
<dbReference type="GO" id="GO:0032267">
    <property type="term" value="F:tRNA(Ile)-lysidine synthase activity"/>
    <property type="evidence" value="ECO:0007669"/>
    <property type="project" value="UniProtKB-EC"/>
</dbReference>
<evidence type="ECO:0000313" key="11">
    <source>
        <dbReference type="Proteomes" id="UP000325462"/>
    </source>
</evidence>
<keyword evidence="6" id="KW-0067">ATP-binding</keyword>
<organism evidence="10 11">
    <name type="scientific">Staphylococcus lugdunensis</name>
    <dbReference type="NCBI Taxonomy" id="28035"/>
    <lineage>
        <taxon>Bacteria</taxon>
        <taxon>Bacillati</taxon>
        <taxon>Bacillota</taxon>
        <taxon>Bacilli</taxon>
        <taxon>Bacillales</taxon>
        <taxon>Staphylococcaceae</taxon>
        <taxon>Staphylococcus</taxon>
    </lineage>
</organism>
<evidence type="ECO:0000313" key="10">
    <source>
        <dbReference type="EMBL" id="QEX38219.1"/>
    </source>
</evidence>
<keyword evidence="11" id="KW-1185">Reference proteome</keyword>
<comment type="caution">
    <text evidence="8">Lacks conserved residue(s) required for the propagation of feature annotation.</text>
</comment>
<evidence type="ECO:0000256" key="8">
    <source>
        <dbReference type="HAMAP-Rule" id="MF_01161"/>
    </source>
</evidence>
<evidence type="ECO:0000256" key="1">
    <source>
        <dbReference type="ARBA" id="ARBA00004496"/>
    </source>
</evidence>
<feature type="domain" description="Lysidine-tRNA(Ile) synthetase C-terminal" evidence="9">
    <location>
        <begin position="358"/>
        <end position="425"/>
    </location>
</feature>
<comment type="similarity">
    <text evidence="8">Belongs to the tRNA(Ile)-lysidine synthase family.</text>
</comment>